<name>A0AAJ2HLZ6_9MICO</name>
<keyword evidence="1" id="KW-0812">Transmembrane</keyword>
<dbReference type="EMBL" id="JAHWXH010000003">
    <property type="protein sequence ID" value="MDS0246471.1"/>
    <property type="molecule type" value="Genomic_DNA"/>
</dbReference>
<reference evidence="2 3" key="1">
    <citation type="submission" date="2021-06" db="EMBL/GenBank/DDBJ databases">
        <title>Genome-based taxonomic framework of Microbacterium strains isolated from marine environment, the description of four new species and reclassification of four preexisting species.</title>
        <authorList>
            <person name="Lee S.D."/>
            <person name="Kim S.-M."/>
            <person name="Byeon Y.-S."/>
            <person name="Yang H.L."/>
            <person name="Kim I.S."/>
        </authorList>
    </citation>
    <scope>NUCLEOTIDE SEQUENCE [LARGE SCALE GENOMIC DNA]</scope>
    <source>
        <strain evidence="2 3">KACC 20514</strain>
    </source>
</reference>
<evidence type="ECO:0000313" key="3">
    <source>
        <dbReference type="Proteomes" id="UP001183582"/>
    </source>
</evidence>
<dbReference type="Proteomes" id="UP001183582">
    <property type="component" value="Unassembled WGS sequence"/>
</dbReference>
<sequence>METDAKPLDASRRSRLAIPSLVIGGILILAGIVGALGPLITRDASACVNNVQPPADFTARHQEGITATGEMISLFPFGAQCSYLAPSTGETALSVVPLWPTISVLGGVAGIALGATTLAVSRRAN</sequence>
<organism evidence="2 3">
    <name type="scientific">Microbacterium aurantiacum</name>
    <dbReference type="NCBI Taxonomy" id="162393"/>
    <lineage>
        <taxon>Bacteria</taxon>
        <taxon>Bacillati</taxon>
        <taxon>Actinomycetota</taxon>
        <taxon>Actinomycetes</taxon>
        <taxon>Micrococcales</taxon>
        <taxon>Microbacteriaceae</taxon>
        <taxon>Microbacterium</taxon>
    </lineage>
</organism>
<dbReference type="AlphaFoldDB" id="A0AAJ2HLZ6"/>
<protein>
    <submittedName>
        <fullName evidence="2">Uncharacterized protein</fullName>
    </submittedName>
</protein>
<accession>A0AAJ2HLZ6</accession>
<evidence type="ECO:0000256" key="1">
    <source>
        <dbReference type="SAM" id="Phobius"/>
    </source>
</evidence>
<feature type="transmembrane region" description="Helical" evidence="1">
    <location>
        <begin position="21"/>
        <end position="40"/>
    </location>
</feature>
<comment type="caution">
    <text evidence="2">The sequence shown here is derived from an EMBL/GenBank/DDBJ whole genome shotgun (WGS) entry which is preliminary data.</text>
</comment>
<proteinExistence type="predicted"/>
<gene>
    <name evidence="2" type="ORF">KZC50_12775</name>
</gene>
<evidence type="ECO:0000313" key="2">
    <source>
        <dbReference type="EMBL" id="MDS0246471.1"/>
    </source>
</evidence>
<dbReference type="GeneID" id="301459122"/>
<dbReference type="RefSeq" id="WP_310891941.1">
    <property type="nucleotide sequence ID" value="NZ_BAAAGR010000003.1"/>
</dbReference>
<keyword evidence="1" id="KW-1133">Transmembrane helix</keyword>
<feature type="transmembrane region" description="Helical" evidence="1">
    <location>
        <begin position="98"/>
        <end position="120"/>
    </location>
</feature>
<keyword evidence="1" id="KW-0472">Membrane</keyword>